<evidence type="ECO:0000313" key="2">
    <source>
        <dbReference type="Proteomes" id="UP000598120"/>
    </source>
</evidence>
<comment type="caution">
    <text evidence="1">The sequence shown here is derived from an EMBL/GenBank/DDBJ whole genome shotgun (WGS) entry which is preliminary data.</text>
</comment>
<protein>
    <recommendedName>
        <fullName evidence="3">NlpE C-terminal OB domain-containing protein</fullName>
    </recommendedName>
</protein>
<reference evidence="1 2" key="1">
    <citation type="journal article" date="2014" name="Int. J. Syst. Evol. Microbiol.">
        <title>Complete genome sequence of Corynebacterium casei LMG S-19264T (=DSM 44701T), isolated from a smear-ripened cheese.</title>
        <authorList>
            <consortium name="US DOE Joint Genome Institute (JGI-PGF)"/>
            <person name="Walter F."/>
            <person name="Albersmeier A."/>
            <person name="Kalinowski J."/>
            <person name="Ruckert C."/>
        </authorList>
    </citation>
    <scope>NUCLEOTIDE SEQUENCE [LARGE SCALE GENOMIC DNA]</scope>
    <source>
        <strain evidence="1 2">CGMCC 1.15295</strain>
    </source>
</reference>
<dbReference type="Proteomes" id="UP000598120">
    <property type="component" value="Unassembled WGS sequence"/>
</dbReference>
<gene>
    <name evidence="1" type="ORF">GCM10011531_21250</name>
</gene>
<organism evidence="1 2">
    <name type="scientific">Aquaticitalea lipolytica</name>
    <dbReference type="NCBI Taxonomy" id="1247562"/>
    <lineage>
        <taxon>Bacteria</taxon>
        <taxon>Pseudomonadati</taxon>
        <taxon>Bacteroidota</taxon>
        <taxon>Flavobacteriia</taxon>
        <taxon>Flavobacteriales</taxon>
        <taxon>Flavobacteriaceae</taxon>
        <taxon>Aquaticitalea</taxon>
    </lineage>
</organism>
<dbReference type="RefSeq" id="WP_188606359.1">
    <property type="nucleotide sequence ID" value="NZ_BMIC01000004.1"/>
</dbReference>
<accession>A0A8J2TS43</accession>
<evidence type="ECO:0000313" key="1">
    <source>
        <dbReference type="EMBL" id="GFZ89460.1"/>
    </source>
</evidence>
<dbReference type="AlphaFoldDB" id="A0A8J2TS43"/>
<keyword evidence="2" id="KW-1185">Reference proteome</keyword>
<sequence length="114" mass="12986">MKKVLFLICFMLALTSCDKGELVKGQFIYYDGAAVLQTDSIVYGVIINDKALELDKLSKQFKKEDTDMVSVELRGKLIPRPENEEGWDYSIDIKEIVNVSESKEDNDIIKFGDE</sequence>
<dbReference type="PROSITE" id="PS51257">
    <property type="entry name" value="PROKAR_LIPOPROTEIN"/>
    <property type="match status" value="1"/>
</dbReference>
<proteinExistence type="predicted"/>
<evidence type="ECO:0008006" key="3">
    <source>
        <dbReference type="Google" id="ProtNLM"/>
    </source>
</evidence>
<name>A0A8J2TS43_9FLAO</name>
<dbReference type="EMBL" id="BMIC01000004">
    <property type="protein sequence ID" value="GFZ89460.1"/>
    <property type="molecule type" value="Genomic_DNA"/>
</dbReference>